<keyword evidence="7 9" id="KW-0472">Membrane</keyword>
<dbReference type="GO" id="GO:0046872">
    <property type="term" value="F:metal ion binding"/>
    <property type="evidence" value="ECO:0007669"/>
    <property type="project" value="UniProtKB-KW"/>
</dbReference>
<feature type="domain" description="CBS" evidence="10">
    <location>
        <begin position="197"/>
        <end position="255"/>
    </location>
</feature>
<evidence type="ECO:0000259" key="10">
    <source>
        <dbReference type="PROSITE" id="PS51371"/>
    </source>
</evidence>
<evidence type="ECO:0000256" key="8">
    <source>
        <dbReference type="PROSITE-ProRule" id="PRU00703"/>
    </source>
</evidence>
<dbReference type="SUPFAM" id="SSF158791">
    <property type="entry name" value="MgtE N-terminal domain-like"/>
    <property type="match status" value="1"/>
</dbReference>
<evidence type="ECO:0000256" key="6">
    <source>
        <dbReference type="ARBA" id="ARBA00022989"/>
    </source>
</evidence>
<dbReference type="Gene3D" id="1.10.357.20">
    <property type="entry name" value="SLC41 divalent cation transporters, integral membrane domain"/>
    <property type="match status" value="1"/>
</dbReference>
<keyword evidence="5 9" id="KW-0460">Magnesium</keyword>
<evidence type="ECO:0000256" key="4">
    <source>
        <dbReference type="ARBA" id="ARBA00022692"/>
    </source>
</evidence>
<dbReference type="Gene3D" id="3.10.580.10">
    <property type="entry name" value="CBS-domain"/>
    <property type="match status" value="1"/>
</dbReference>
<dbReference type="InterPro" id="IPR006667">
    <property type="entry name" value="SLC41_membr_dom"/>
</dbReference>
<dbReference type="InterPro" id="IPR046342">
    <property type="entry name" value="CBS_dom_sf"/>
</dbReference>
<dbReference type="Pfam" id="PF01769">
    <property type="entry name" value="MgtE"/>
    <property type="match status" value="1"/>
</dbReference>
<dbReference type="InterPro" id="IPR038076">
    <property type="entry name" value="MgtE_N_sf"/>
</dbReference>
<keyword evidence="8" id="KW-0129">CBS domain</keyword>
<dbReference type="GO" id="GO:0015095">
    <property type="term" value="F:magnesium ion transmembrane transporter activity"/>
    <property type="evidence" value="ECO:0007669"/>
    <property type="project" value="UniProtKB-UniRule"/>
</dbReference>
<evidence type="ECO:0000256" key="5">
    <source>
        <dbReference type="ARBA" id="ARBA00022842"/>
    </source>
</evidence>
<evidence type="ECO:0000313" key="12">
    <source>
        <dbReference type="Proteomes" id="UP000239872"/>
    </source>
</evidence>
<dbReference type="InterPro" id="IPR000644">
    <property type="entry name" value="CBS_dom"/>
</dbReference>
<feature type="transmembrane region" description="Helical" evidence="9">
    <location>
        <begin position="440"/>
        <end position="463"/>
    </location>
</feature>
<dbReference type="PANTHER" id="PTHR43773:SF1">
    <property type="entry name" value="MAGNESIUM TRANSPORTER MGTE"/>
    <property type="match status" value="1"/>
</dbReference>
<keyword evidence="3 9" id="KW-0813">Transport</keyword>
<organism evidence="11 12">
    <name type="scientific">Flavipsychrobacter stenotrophus</name>
    <dbReference type="NCBI Taxonomy" id="2077091"/>
    <lineage>
        <taxon>Bacteria</taxon>
        <taxon>Pseudomonadati</taxon>
        <taxon>Bacteroidota</taxon>
        <taxon>Chitinophagia</taxon>
        <taxon>Chitinophagales</taxon>
        <taxon>Chitinophagaceae</taxon>
        <taxon>Flavipsychrobacter</taxon>
    </lineage>
</organism>
<gene>
    <name evidence="11" type="primary">mgtE</name>
    <name evidence="11" type="ORF">CJD36_011280</name>
</gene>
<sequence length="575" mass="64412">MLVQDLREKILEGDFSDLLAHSKDEDYAAEVSKILETLPHDYAVHTFLALPEDVEIKIFPHLNHVLQRDVTEDMPRPQISNLLNNLTSNDRVSFFDELDGIEVTEYLNLLDDKNRLATYDLLGYPEKSVARLINTKFTTVRKEWTIGQAREHIRRFYTDTPAANVIFVVDNDGKLIDEIPIRRLVLNEGSKTIADIMDGFYVKLDIQDSIDNAIQKFKEYDRVAIPVTNSNNIVMGVVTIDDVMDVAEEKDTKDMQQFGGLESLDLPYVKTPFFTLIRKRAVWLIILFLSEMLTATAMGHFQDELDAAIVLSLFVPLIISSGGNSGSQAATLIIRAMALNEFTTRKWWYVMRREIMSGLTLGLILGVIGFIRIAIWQQLHWSNYGIKGAWGAPGTGNYWYLTALTVSLSLVGIVLWGTLSGSMIPMILKRLGLDPATSSAPFVATLVDVTGLIIYFSFAAIILRGTILGSNDKAPLATIHNGNMTIINLAMPEANTPDTQPYFINANTVRVPLNSKMGALVRNMKTAGHYQDDDYTLDLVAGWTYYDVKLKQTAHKYLVMYPSAGQGKTLEAKVK</sequence>
<dbReference type="Gene3D" id="1.25.60.10">
    <property type="entry name" value="MgtE N-terminal domain-like"/>
    <property type="match status" value="1"/>
</dbReference>
<evidence type="ECO:0000256" key="2">
    <source>
        <dbReference type="ARBA" id="ARBA00009749"/>
    </source>
</evidence>
<comment type="subcellular location">
    <subcellularLocation>
        <location evidence="9">Cell membrane</location>
        <topology evidence="9">Multi-pass membrane protein</topology>
    </subcellularLocation>
    <subcellularLocation>
        <location evidence="1">Membrane</location>
        <topology evidence="1">Multi-pass membrane protein</topology>
    </subcellularLocation>
</comment>
<keyword evidence="12" id="KW-1185">Reference proteome</keyword>
<dbReference type="SMART" id="SM00924">
    <property type="entry name" value="MgtE_N"/>
    <property type="match status" value="1"/>
</dbReference>
<evidence type="ECO:0000256" key="7">
    <source>
        <dbReference type="ARBA" id="ARBA00023136"/>
    </source>
</evidence>
<keyword evidence="9" id="KW-0479">Metal-binding</keyword>
<proteinExistence type="inferred from homology"/>
<comment type="function">
    <text evidence="9">Acts as a magnesium transporter.</text>
</comment>
<keyword evidence="6 9" id="KW-1133">Transmembrane helix</keyword>
<feature type="transmembrane region" description="Helical" evidence="9">
    <location>
        <begin position="307"/>
        <end position="334"/>
    </location>
</feature>
<protein>
    <recommendedName>
        <fullName evidence="9">Magnesium transporter MgtE</fullName>
    </recommendedName>
</protein>
<comment type="similarity">
    <text evidence="2 9">Belongs to the SLC41A transporter family.</text>
</comment>
<dbReference type="CDD" id="cd04606">
    <property type="entry name" value="CBS_pair_Mg_transporter"/>
    <property type="match status" value="1"/>
</dbReference>
<feature type="transmembrane region" description="Helical" evidence="9">
    <location>
        <begin position="281"/>
        <end position="301"/>
    </location>
</feature>
<dbReference type="Pfam" id="PF00571">
    <property type="entry name" value="CBS"/>
    <property type="match status" value="1"/>
</dbReference>
<dbReference type="AlphaFoldDB" id="A0A2S7SUF9"/>
<dbReference type="InterPro" id="IPR036739">
    <property type="entry name" value="SLC41_membr_dom_sf"/>
</dbReference>
<dbReference type="GO" id="GO:0005886">
    <property type="term" value="C:plasma membrane"/>
    <property type="evidence" value="ECO:0007669"/>
    <property type="project" value="UniProtKB-SubCell"/>
</dbReference>
<feature type="transmembrane region" description="Helical" evidence="9">
    <location>
        <begin position="398"/>
        <end position="419"/>
    </location>
</feature>
<dbReference type="EMBL" id="PPSL01000003">
    <property type="protein sequence ID" value="PQJ10550.1"/>
    <property type="molecule type" value="Genomic_DNA"/>
</dbReference>
<evidence type="ECO:0000256" key="1">
    <source>
        <dbReference type="ARBA" id="ARBA00004141"/>
    </source>
</evidence>
<keyword evidence="9" id="KW-1003">Cell membrane</keyword>
<dbReference type="InterPro" id="IPR006668">
    <property type="entry name" value="Mg_transptr_MgtE_intracell_dom"/>
</dbReference>
<dbReference type="OrthoDB" id="9790355at2"/>
<evidence type="ECO:0000313" key="11">
    <source>
        <dbReference type="EMBL" id="PQJ10550.1"/>
    </source>
</evidence>
<evidence type="ECO:0000256" key="3">
    <source>
        <dbReference type="ARBA" id="ARBA00022448"/>
    </source>
</evidence>
<dbReference type="PANTHER" id="PTHR43773">
    <property type="entry name" value="MAGNESIUM TRANSPORTER MGTE"/>
    <property type="match status" value="1"/>
</dbReference>
<reference evidence="11 12" key="1">
    <citation type="submission" date="2018-01" db="EMBL/GenBank/DDBJ databases">
        <title>A novel member of the phylum Bacteroidetes isolated from glacier ice.</title>
        <authorList>
            <person name="Liu Q."/>
            <person name="Xin Y.-H."/>
        </authorList>
    </citation>
    <scope>NUCLEOTIDE SEQUENCE [LARGE SCALE GENOMIC DNA]</scope>
    <source>
        <strain evidence="11 12">RB1R16</strain>
    </source>
</reference>
<dbReference type="InterPro" id="IPR006669">
    <property type="entry name" value="MgtE_transporter"/>
</dbReference>
<comment type="caution">
    <text evidence="11">The sequence shown here is derived from an EMBL/GenBank/DDBJ whole genome shotgun (WGS) entry which is preliminary data.</text>
</comment>
<evidence type="ECO:0000256" key="9">
    <source>
        <dbReference type="RuleBase" id="RU362011"/>
    </source>
</evidence>
<comment type="subunit">
    <text evidence="9">Homodimer.</text>
</comment>
<dbReference type="Proteomes" id="UP000239872">
    <property type="component" value="Unassembled WGS sequence"/>
</dbReference>
<feature type="transmembrane region" description="Helical" evidence="9">
    <location>
        <begin position="355"/>
        <end position="378"/>
    </location>
</feature>
<dbReference type="PROSITE" id="PS51371">
    <property type="entry name" value="CBS"/>
    <property type="match status" value="1"/>
</dbReference>
<name>A0A2S7SUF9_9BACT</name>
<dbReference type="NCBIfam" id="TIGR00400">
    <property type="entry name" value="mgtE"/>
    <property type="match status" value="1"/>
</dbReference>
<dbReference type="RefSeq" id="WP_105039278.1">
    <property type="nucleotide sequence ID" value="NZ_PPSL01000003.1"/>
</dbReference>
<dbReference type="SUPFAM" id="SSF161093">
    <property type="entry name" value="MgtE membrane domain-like"/>
    <property type="match status" value="1"/>
</dbReference>
<dbReference type="SUPFAM" id="SSF54631">
    <property type="entry name" value="CBS-domain pair"/>
    <property type="match status" value="1"/>
</dbReference>
<keyword evidence="4 9" id="KW-0812">Transmembrane</keyword>
<dbReference type="Pfam" id="PF03448">
    <property type="entry name" value="MgtE_N"/>
    <property type="match status" value="1"/>
</dbReference>
<accession>A0A2S7SUF9</accession>